<feature type="transmembrane region" description="Helical" evidence="4">
    <location>
        <begin position="1222"/>
        <end position="1243"/>
    </location>
</feature>
<feature type="domain" description="Carrier" evidence="5">
    <location>
        <begin position="620"/>
        <end position="695"/>
    </location>
</feature>
<dbReference type="GO" id="GO:0016874">
    <property type="term" value="F:ligase activity"/>
    <property type="evidence" value="ECO:0007669"/>
    <property type="project" value="UniProtKB-KW"/>
</dbReference>
<evidence type="ECO:0000313" key="7">
    <source>
        <dbReference type="Proteomes" id="UP001153069"/>
    </source>
</evidence>
<evidence type="ECO:0000313" key="6">
    <source>
        <dbReference type="EMBL" id="CAB9524378.1"/>
    </source>
</evidence>
<dbReference type="Gene3D" id="3.30.300.30">
    <property type="match status" value="1"/>
</dbReference>
<feature type="transmembrane region" description="Helical" evidence="4">
    <location>
        <begin position="1186"/>
        <end position="1210"/>
    </location>
</feature>
<keyword evidence="1" id="KW-0596">Phosphopantetheine</keyword>
<sequence length="1435" mass="162179">MNKLVVDGAGHPDILSQLRGTVLKENPNKVFASWYDGKGNFETERTFGQLWNHAGVVSHHLKHTWKVEKGELVVLCYDFGLHFFEVFLGCLRAGVVPVLVYPPAPPLKKSLTKLAAVVEDCSPKAVLIDKRVNALRLLDRSNPLSSTKALWPSVPFHVTDKLKYGDVEPYDESIAPEDLAFIQYTSGSTGQPKGVMVTHKALKANTELNHDGWEKYFSKGPGIGKLKEGELPTWFSWLPQYHDLGLIHACISPFVAGWRLHMMSPLSFIRNPLLWLHLMSKHKVTLGVGPDFAFRLCVRKYKEAQQHGREPLPGLDLSCLSGIQSGAEPIHLDSKRLFLECFRKNGLREDFFHGVYGLAENVVGVSWSNGYHVSTREEDMNPLVAVGDRRMFLPSARAKIVDPQTFKEVDDGTTGELWLSGPSAAAGYYGRPELSNEVFRAMLQVDGQEEASHDAYLRTGDLAFFENDRLFICGRIKDMIIIGGANIYPQDIEHTVQTASDAVRPGCVAAFASELCDAQVDVVCEIRHGMEATAEEVCGRIRSSVQETSGIDICRLVLVTEKSIPKTTSGKIQRRASREALRKDSLTVVYMDQRGNVDQQGKVSTKLSRQVSFKVDLADPEKPRSAESALREILGRFFSGIYDPDLSWEELGLSSMASIDLCHAIGEKFPVTVNPEMLQKYTTPRELEAFIQEHEGERINMKTRGLRRIRSMEMTWNTLGVIQSFGVLLMLFLVSSSAVLSWKLSTRIAEIEIITEQFQVGNHWHQWAWLPILIPALFLSFSVFVVAAKWIVIGRYQEGGCKTPSLYYARWWFVDRLLDVWEFFIGTYIKDTPLLVFFYRLLGAKLDSSVNLKAFIREPDLVGIGRNTTVSYDVRCRRFALWQDNEEGPSMRFRRITIGENCTIDGLVSLGSTVYKEVTVKKMAVVAECSAVRSGVLVLGNPAFQKRKQPSNHNTPANCWWAIGILKIVWLLLELYFFMAMLLSSQILVMEFLPTDAQWFFWCFWCFSVAIMFITAPLTSIPLKWLLIGKRKPGVYSDTTLRLVADWAADYHFGVVIRPLMAVHVYSLFWTVYLKLHGLDADYSSNIAFAHVFPPSKVDLVTVRRSFLGDEEISVKCSETRRYLPVSISNSSLGRKCALQPGSAVSNCIVQPLRAVEGKISGDVSHLDERTSDMREATICVWMEEFLGVLFAAALATLLGLTLLPAYEIWLAVNPTHVATEIATLVVIFLSVTLLWLSVYYLLFLIHDPWRRRYGEYPSYQMYKSYRQFGVTVQTWSFVRLLWGTPLYKYVAQWVLGSKVEGRFLYFGRHCIDSPFLTFRDRTVVDNSVVNGTHVIYGTLFMGEVDISGVLHDFCYAMANSASERAEHGPLRVLATGTLEAKRESETKDFSDEMLDVERPVDRDDDKWETKSIGSGDDMSEFFSCHLHMEFDQEE</sequence>
<dbReference type="CDD" id="cd05931">
    <property type="entry name" value="FAAL"/>
    <property type="match status" value="1"/>
</dbReference>
<keyword evidence="3 6" id="KW-0436">Ligase</keyword>
<organism evidence="6 7">
    <name type="scientific">Seminavis robusta</name>
    <dbReference type="NCBI Taxonomy" id="568900"/>
    <lineage>
        <taxon>Eukaryota</taxon>
        <taxon>Sar</taxon>
        <taxon>Stramenopiles</taxon>
        <taxon>Ochrophyta</taxon>
        <taxon>Bacillariophyta</taxon>
        <taxon>Bacillariophyceae</taxon>
        <taxon>Bacillariophycidae</taxon>
        <taxon>Naviculales</taxon>
        <taxon>Naviculaceae</taxon>
        <taxon>Seminavis</taxon>
    </lineage>
</organism>
<proteinExistence type="predicted"/>
<dbReference type="SUPFAM" id="SSF47336">
    <property type="entry name" value="ACP-like"/>
    <property type="match status" value="1"/>
</dbReference>
<evidence type="ECO:0000256" key="4">
    <source>
        <dbReference type="SAM" id="Phobius"/>
    </source>
</evidence>
<dbReference type="InterPro" id="IPR020845">
    <property type="entry name" value="AMP-binding_CS"/>
</dbReference>
<dbReference type="Pfam" id="PF00550">
    <property type="entry name" value="PP-binding"/>
    <property type="match status" value="1"/>
</dbReference>
<keyword evidence="4" id="KW-0812">Transmembrane</keyword>
<dbReference type="Proteomes" id="UP001153069">
    <property type="component" value="Unassembled WGS sequence"/>
</dbReference>
<dbReference type="InterPro" id="IPR045851">
    <property type="entry name" value="AMP-bd_C_sf"/>
</dbReference>
<reference evidence="6" key="1">
    <citation type="submission" date="2020-06" db="EMBL/GenBank/DDBJ databases">
        <authorList>
            <consortium name="Plant Systems Biology data submission"/>
        </authorList>
    </citation>
    <scope>NUCLEOTIDE SEQUENCE</scope>
    <source>
        <strain evidence="6">D6</strain>
    </source>
</reference>
<dbReference type="InterPro" id="IPR042099">
    <property type="entry name" value="ANL_N_sf"/>
</dbReference>
<dbReference type="InterPro" id="IPR036736">
    <property type="entry name" value="ACP-like_sf"/>
</dbReference>
<dbReference type="PANTHER" id="PTHR22754:SF32">
    <property type="entry name" value="DISCO-INTERACTING PROTEIN 2"/>
    <property type="match status" value="1"/>
</dbReference>
<dbReference type="Gene3D" id="3.40.50.12780">
    <property type="entry name" value="N-terminal domain of ligase-like"/>
    <property type="match status" value="1"/>
</dbReference>
<gene>
    <name evidence="6" type="ORF">SEMRO_1530_G280100.1</name>
</gene>
<feature type="transmembrane region" description="Helical" evidence="4">
    <location>
        <begin position="999"/>
        <end position="1023"/>
    </location>
</feature>
<dbReference type="PROSITE" id="PS50075">
    <property type="entry name" value="CARRIER"/>
    <property type="match status" value="1"/>
</dbReference>
<dbReference type="PROSITE" id="PS00455">
    <property type="entry name" value="AMP_BINDING"/>
    <property type="match status" value="1"/>
</dbReference>
<dbReference type="InterPro" id="IPR006162">
    <property type="entry name" value="Ppantetheine_attach_site"/>
</dbReference>
<dbReference type="InterPro" id="IPR011004">
    <property type="entry name" value="Trimer_LpxA-like_sf"/>
</dbReference>
<dbReference type="PANTHER" id="PTHR22754">
    <property type="entry name" value="DISCO-INTERACTING PROTEIN 2 DIP2 -RELATED"/>
    <property type="match status" value="1"/>
</dbReference>
<keyword evidence="4" id="KW-0472">Membrane</keyword>
<accession>A0A9N8HR62</accession>
<comment type="caution">
    <text evidence="6">The sequence shown here is derived from an EMBL/GenBank/DDBJ whole genome shotgun (WGS) entry which is preliminary data.</text>
</comment>
<name>A0A9N8HR62_9STRA</name>
<dbReference type="SUPFAM" id="SSF51161">
    <property type="entry name" value="Trimeric LpxA-like enzymes"/>
    <property type="match status" value="1"/>
</dbReference>
<feature type="transmembrane region" description="Helical" evidence="4">
    <location>
        <begin position="957"/>
        <end position="979"/>
    </location>
</feature>
<dbReference type="Gene3D" id="1.10.1200.10">
    <property type="entry name" value="ACP-like"/>
    <property type="match status" value="1"/>
</dbReference>
<evidence type="ECO:0000256" key="2">
    <source>
        <dbReference type="ARBA" id="ARBA00022553"/>
    </source>
</evidence>
<keyword evidence="7" id="KW-1185">Reference proteome</keyword>
<dbReference type="Pfam" id="PF00501">
    <property type="entry name" value="AMP-binding"/>
    <property type="match status" value="1"/>
</dbReference>
<feature type="transmembrane region" description="Helical" evidence="4">
    <location>
        <begin position="768"/>
        <end position="792"/>
    </location>
</feature>
<dbReference type="Gene3D" id="2.160.10.10">
    <property type="entry name" value="Hexapeptide repeat proteins"/>
    <property type="match status" value="1"/>
</dbReference>
<dbReference type="InterPro" id="IPR040097">
    <property type="entry name" value="FAAL/FAAC"/>
</dbReference>
<evidence type="ECO:0000256" key="3">
    <source>
        <dbReference type="ARBA" id="ARBA00022598"/>
    </source>
</evidence>
<keyword evidence="4" id="KW-1133">Transmembrane helix</keyword>
<protein>
    <submittedName>
        <fullName evidence="6">Fatty-acid--CoA ligase FadD21</fullName>
    </submittedName>
</protein>
<evidence type="ECO:0000256" key="1">
    <source>
        <dbReference type="ARBA" id="ARBA00022450"/>
    </source>
</evidence>
<dbReference type="GO" id="GO:0008610">
    <property type="term" value="P:lipid biosynthetic process"/>
    <property type="evidence" value="ECO:0007669"/>
    <property type="project" value="InterPro"/>
</dbReference>
<dbReference type="SUPFAM" id="SSF56801">
    <property type="entry name" value="Acetyl-CoA synthetase-like"/>
    <property type="match status" value="1"/>
</dbReference>
<evidence type="ECO:0000259" key="5">
    <source>
        <dbReference type="PROSITE" id="PS50075"/>
    </source>
</evidence>
<feature type="transmembrane region" description="Helical" evidence="4">
    <location>
        <begin position="714"/>
        <end position="734"/>
    </location>
</feature>
<keyword evidence="2" id="KW-0597">Phosphoprotein</keyword>
<dbReference type="InterPro" id="IPR009081">
    <property type="entry name" value="PP-bd_ACP"/>
</dbReference>
<dbReference type="InterPro" id="IPR000873">
    <property type="entry name" value="AMP-dep_synth/lig_dom"/>
</dbReference>
<dbReference type="EMBL" id="CAICTM010001528">
    <property type="protein sequence ID" value="CAB9524378.1"/>
    <property type="molecule type" value="Genomic_DNA"/>
</dbReference>
<dbReference type="PROSITE" id="PS00012">
    <property type="entry name" value="PHOSPHOPANTETHEINE"/>
    <property type="match status" value="1"/>
</dbReference>
<dbReference type="OrthoDB" id="10253115at2759"/>